<dbReference type="EMBL" id="MT144047">
    <property type="protein sequence ID" value="QJA47535.1"/>
    <property type="molecule type" value="Genomic_DNA"/>
</dbReference>
<name>A0A6H1ZJU3_9ZZZZ</name>
<accession>A0A6H1ZJU3</accession>
<evidence type="ECO:0000313" key="4">
    <source>
        <dbReference type="EMBL" id="QJH95882.1"/>
    </source>
</evidence>
<protein>
    <submittedName>
        <fullName evidence="1">Uncharacterized protein</fullName>
    </submittedName>
</protein>
<dbReference type="EMBL" id="MT142110">
    <property type="protein sequence ID" value="QJA74628.1"/>
    <property type="molecule type" value="Genomic_DNA"/>
</dbReference>
<reference evidence="1" key="1">
    <citation type="submission" date="2020-03" db="EMBL/GenBank/DDBJ databases">
        <title>The deep terrestrial virosphere.</title>
        <authorList>
            <person name="Holmfeldt K."/>
            <person name="Nilsson E."/>
            <person name="Simone D."/>
            <person name="Lopez-Fernandez M."/>
            <person name="Wu X."/>
            <person name="de Brujin I."/>
            <person name="Lundin D."/>
            <person name="Andersson A."/>
            <person name="Bertilsson S."/>
            <person name="Dopson M."/>
        </authorList>
    </citation>
    <scope>NUCLEOTIDE SEQUENCE</scope>
    <source>
        <strain evidence="3">MM415A01957</strain>
        <strain evidence="2">MM415B00465</strain>
        <strain evidence="1">TM448A00694</strain>
        <strain evidence="4">TM448B00545</strain>
    </source>
</reference>
<proteinExistence type="predicted"/>
<dbReference type="EMBL" id="MT141526">
    <property type="protein sequence ID" value="QJA64769.1"/>
    <property type="molecule type" value="Genomic_DNA"/>
</dbReference>
<evidence type="ECO:0000313" key="3">
    <source>
        <dbReference type="EMBL" id="QJA74628.1"/>
    </source>
</evidence>
<sequence>MGNAYKCDWCEDYKDEKGESQVLTFNRVVKSQSRPLQVRVVASITGEFCPACKDAISIQVDNALNRLPTTFA</sequence>
<evidence type="ECO:0000313" key="1">
    <source>
        <dbReference type="EMBL" id="QJA47535.1"/>
    </source>
</evidence>
<dbReference type="AlphaFoldDB" id="A0A6H1ZJU3"/>
<evidence type="ECO:0000313" key="2">
    <source>
        <dbReference type="EMBL" id="QJA64769.1"/>
    </source>
</evidence>
<gene>
    <name evidence="3" type="ORF">MM415A01957_0008</name>
    <name evidence="2" type="ORF">MM415B00465_0003</name>
    <name evidence="1" type="ORF">TM448A00694_0013</name>
    <name evidence="4" type="ORF">TM448B00545_0003</name>
</gene>
<organism evidence="1">
    <name type="scientific">viral metagenome</name>
    <dbReference type="NCBI Taxonomy" id="1070528"/>
    <lineage>
        <taxon>unclassified sequences</taxon>
        <taxon>metagenomes</taxon>
        <taxon>organismal metagenomes</taxon>
    </lineage>
</organism>
<dbReference type="EMBL" id="MT144632">
    <property type="protein sequence ID" value="QJH95882.1"/>
    <property type="molecule type" value="Genomic_DNA"/>
</dbReference>